<dbReference type="STRING" id="240159.A0A4U5TV74"/>
<keyword evidence="2" id="KW-0963">Cytoplasm</keyword>
<keyword evidence="8" id="KW-1185">Reference proteome</keyword>
<evidence type="ECO:0000256" key="5">
    <source>
        <dbReference type="SAM" id="MobiDB-lite"/>
    </source>
</evidence>
<accession>A0A4U5TV74</accession>
<comment type="subcellular location">
    <subcellularLocation>
        <location evidence="1">Cytoplasm</location>
        <location evidence="1">Cytoskeleton</location>
        <location evidence="1">Microtubule organizing center</location>
        <location evidence="1">Centrosome</location>
    </subcellularLocation>
</comment>
<organism evidence="7 8">
    <name type="scientific">Collichthys lucidus</name>
    <name type="common">Big head croaker</name>
    <name type="synonym">Sciaena lucida</name>
    <dbReference type="NCBI Taxonomy" id="240159"/>
    <lineage>
        <taxon>Eukaryota</taxon>
        <taxon>Metazoa</taxon>
        <taxon>Chordata</taxon>
        <taxon>Craniata</taxon>
        <taxon>Vertebrata</taxon>
        <taxon>Euteleostomi</taxon>
        <taxon>Actinopterygii</taxon>
        <taxon>Neopterygii</taxon>
        <taxon>Teleostei</taxon>
        <taxon>Neoteleostei</taxon>
        <taxon>Acanthomorphata</taxon>
        <taxon>Eupercaria</taxon>
        <taxon>Sciaenidae</taxon>
        <taxon>Collichthys</taxon>
    </lineage>
</organism>
<dbReference type="GO" id="GO:0034454">
    <property type="term" value="P:microtubule anchoring at centrosome"/>
    <property type="evidence" value="ECO:0007669"/>
    <property type="project" value="TreeGrafter"/>
</dbReference>
<gene>
    <name evidence="7" type="ORF">D9C73_028428</name>
</gene>
<dbReference type="PANTHER" id="PTHR18905">
    <property type="entry name" value="NINEIN"/>
    <property type="match status" value="1"/>
</dbReference>
<protein>
    <submittedName>
        <fullName evidence="7">Ninein-like protein</fullName>
    </submittedName>
</protein>
<dbReference type="PANTHER" id="PTHR18905:SF12">
    <property type="entry name" value="NINEIN-LIKE PROTEIN"/>
    <property type="match status" value="1"/>
</dbReference>
<feature type="region of interest" description="Disordered" evidence="5">
    <location>
        <begin position="290"/>
        <end position="313"/>
    </location>
</feature>
<evidence type="ECO:0000256" key="1">
    <source>
        <dbReference type="ARBA" id="ARBA00004300"/>
    </source>
</evidence>
<feature type="region of interest" description="Disordered" evidence="5">
    <location>
        <begin position="128"/>
        <end position="212"/>
    </location>
</feature>
<dbReference type="Proteomes" id="UP000298787">
    <property type="component" value="Unassembled WGS sequence"/>
</dbReference>
<keyword evidence="3" id="KW-0597">Phosphoprotein</keyword>
<reference evidence="7 8" key="1">
    <citation type="submission" date="2019-01" db="EMBL/GenBank/DDBJ databases">
        <title>Genome Assembly of Collichthys lucidus.</title>
        <authorList>
            <person name="Cai M."/>
            <person name="Xiao S."/>
        </authorList>
    </citation>
    <scope>NUCLEOTIDE SEQUENCE [LARGE SCALE GENOMIC DNA]</scope>
    <source>
        <strain evidence="7">JT15FE1705JMU</strain>
        <tissue evidence="7">Muscle</tissue>
    </source>
</reference>
<sequence length="412" mass="46297">MEKAEHSRYVTQLKAEFDSCDTTATGFLDRDELTVLCQKLHLDAHLPLLLDTLLGERTYARVPHLHLNTYTYKGANSLFITPRLCLQVNFEEFKEGFVAVLSRSLDFSTSEDDSSYLEPVVPDEVKPKFVKGTKRYGRRSRPDNQPDTADSEDSPPSRTKATDLSPPGVRRAKLRRSTSLESVERLRPGFKQSAGTSRRLRPGFRQSAGGRHGDYVQVLDSLRGRHGDYVQVLDSLRGRHGDYVQVLDSLRGRHGDYVQVLDSLRGRHRDYVQVLDSLRGRHRDYVQSLKSDEEAGSLKEKNQPDFQSKGPQQEQVELGVVGGGGEGVLCDHLSLQQEVDEQDRASIKELQKVLCGSAPISCSTPVRSADLQRAPHRESLQVCLESLENLENLESLENLENLESLVCEQITV</sequence>
<evidence type="ECO:0000259" key="6">
    <source>
        <dbReference type="PROSITE" id="PS50222"/>
    </source>
</evidence>
<evidence type="ECO:0000313" key="7">
    <source>
        <dbReference type="EMBL" id="TKS65199.1"/>
    </source>
</evidence>
<evidence type="ECO:0000256" key="3">
    <source>
        <dbReference type="ARBA" id="ARBA00022553"/>
    </source>
</evidence>
<feature type="domain" description="EF-hand" evidence="6">
    <location>
        <begin position="8"/>
        <end position="43"/>
    </location>
</feature>
<dbReference type="EMBL" id="ML240527">
    <property type="protein sequence ID" value="TKS65199.1"/>
    <property type="molecule type" value="Genomic_DNA"/>
</dbReference>
<dbReference type="InterPro" id="IPR002048">
    <property type="entry name" value="EF_hand_dom"/>
</dbReference>
<feature type="compositionally biased region" description="Polar residues" evidence="5">
    <location>
        <begin position="143"/>
        <end position="159"/>
    </location>
</feature>
<proteinExistence type="predicted"/>
<keyword evidence="4" id="KW-0206">Cytoskeleton</keyword>
<evidence type="ECO:0000256" key="4">
    <source>
        <dbReference type="ARBA" id="ARBA00023212"/>
    </source>
</evidence>
<feature type="compositionally biased region" description="Basic residues" evidence="5">
    <location>
        <begin position="128"/>
        <end position="139"/>
    </location>
</feature>
<dbReference type="GO" id="GO:0005509">
    <property type="term" value="F:calcium ion binding"/>
    <property type="evidence" value="ECO:0007669"/>
    <property type="project" value="InterPro"/>
</dbReference>
<feature type="compositionally biased region" description="Basic and acidic residues" evidence="5">
    <location>
        <begin position="290"/>
        <end position="303"/>
    </location>
</feature>
<dbReference type="AlphaFoldDB" id="A0A4U5TV74"/>
<name>A0A4U5TV74_COLLU</name>
<dbReference type="GO" id="GO:0005813">
    <property type="term" value="C:centrosome"/>
    <property type="evidence" value="ECO:0007669"/>
    <property type="project" value="UniProtKB-SubCell"/>
</dbReference>
<evidence type="ECO:0000256" key="2">
    <source>
        <dbReference type="ARBA" id="ARBA00022490"/>
    </source>
</evidence>
<evidence type="ECO:0000313" key="8">
    <source>
        <dbReference type="Proteomes" id="UP000298787"/>
    </source>
</evidence>
<dbReference type="PROSITE" id="PS50222">
    <property type="entry name" value="EF_HAND_2"/>
    <property type="match status" value="1"/>
</dbReference>